<dbReference type="InterPro" id="IPR058626">
    <property type="entry name" value="MdtA-like_b-barrel"/>
</dbReference>
<keyword evidence="3" id="KW-0175">Coiled coil</keyword>
<evidence type="ECO:0000259" key="8">
    <source>
        <dbReference type="Pfam" id="PF25967"/>
    </source>
</evidence>
<dbReference type="Gene3D" id="2.40.50.100">
    <property type="match status" value="1"/>
</dbReference>
<dbReference type="OrthoDB" id="9801814at2"/>
<feature type="signal peptide" evidence="4">
    <location>
        <begin position="1"/>
        <end position="18"/>
    </location>
</feature>
<dbReference type="Pfam" id="PF25917">
    <property type="entry name" value="BSH_RND"/>
    <property type="match status" value="1"/>
</dbReference>
<dbReference type="AlphaFoldDB" id="A0A1H7SN71"/>
<feature type="domain" description="Multidrug resistance protein MdtA-like beta-barrel" evidence="7">
    <location>
        <begin position="209"/>
        <end position="287"/>
    </location>
</feature>
<feature type="domain" description="Multidrug resistance protein MdtA-like C-terminal permuted SH3" evidence="8">
    <location>
        <begin position="296"/>
        <end position="354"/>
    </location>
</feature>
<dbReference type="GO" id="GO:0005886">
    <property type="term" value="C:plasma membrane"/>
    <property type="evidence" value="ECO:0007669"/>
    <property type="project" value="TreeGrafter"/>
</dbReference>
<dbReference type="STRING" id="407022.SAMN05661044_03304"/>
<feature type="domain" description="Multidrug resistance protein MdtA-like alpha-helical hairpin" evidence="5">
    <location>
        <begin position="102"/>
        <end position="170"/>
    </location>
</feature>
<proteinExistence type="inferred from homology"/>
<dbReference type="Proteomes" id="UP000199421">
    <property type="component" value="Unassembled WGS sequence"/>
</dbReference>
<evidence type="ECO:0000259" key="6">
    <source>
        <dbReference type="Pfam" id="PF25917"/>
    </source>
</evidence>
<dbReference type="InterPro" id="IPR058627">
    <property type="entry name" value="MdtA-like_C"/>
</dbReference>
<evidence type="ECO:0000259" key="7">
    <source>
        <dbReference type="Pfam" id="PF25944"/>
    </source>
</evidence>
<keyword evidence="10" id="KW-1185">Reference proteome</keyword>
<feature type="coiled-coil region" evidence="3">
    <location>
        <begin position="139"/>
        <end position="166"/>
    </location>
</feature>
<feature type="domain" description="Multidrug resistance protein MdtA-like barrel-sandwich hybrid" evidence="6">
    <location>
        <begin position="60"/>
        <end position="195"/>
    </location>
</feature>
<evidence type="ECO:0000313" key="10">
    <source>
        <dbReference type="Proteomes" id="UP000199421"/>
    </source>
</evidence>
<dbReference type="GO" id="GO:0022857">
    <property type="term" value="F:transmembrane transporter activity"/>
    <property type="evidence" value="ECO:0007669"/>
    <property type="project" value="InterPro"/>
</dbReference>
<evidence type="ECO:0000256" key="2">
    <source>
        <dbReference type="ARBA" id="ARBA00009477"/>
    </source>
</evidence>
<sequence>MNTTFYTGLCLIALSIFAACTSGNVSSDQEDEKRTVPYITIETVDTILYTDYVADIQAVRNVEVRSKVQGFLDKIYVDEGALVQAGQLLFKINDDEQRADVSKAQALLNNATADAKTVALELERVKTLVKKNIITKTDLDVAEAQLNAAKARVEEARSDLQRAGTQLAYTYIKAPFTGRIDRIPLKVGSLLNEGALLTSVSDLNEVYAYFNISETEYLQNIARKSAENSILSKEVKLTLADGQHYPHKGKIELAESEFQEETGTISLRARFANPDRILKHGATGKIQLPTNITGSIIVPQKSVFEIQDRAYVYVLDTASHVKMTNIELGTRFGHFYLIRSGLTAGQKIVYEGTQSLTDGSAIEPKAVSLDSLLHNPNQGLK</sequence>
<dbReference type="Pfam" id="PF25876">
    <property type="entry name" value="HH_MFP_RND"/>
    <property type="match status" value="1"/>
</dbReference>
<dbReference type="Gene3D" id="1.10.287.470">
    <property type="entry name" value="Helix hairpin bin"/>
    <property type="match status" value="1"/>
</dbReference>
<keyword evidence="4" id="KW-0732">Signal</keyword>
<protein>
    <submittedName>
        <fullName evidence="9">Membrane fusion protein, multidrug efflux system</fullName>
    </submittedName>
</protein>
<dbReference type="GO" id="GO:0046677">
    <property type="term" value="P:response to antibiotic"/>
    <property type="evidence" value="ECO:0007669"/>
    <property type="project" value="TreeGrafter"/>
</dbReference>
<dbReference type="InterPro" id="IPR058624">
    <property type="entry name" value="MdtA-like_HH"/>
</dbReference>
<organism evidence="9 10">
    <name type="scientific">Olivibacter domesticus</name>
    <name type="common">Pseudosphingobacterium domesticum</name>
    <dbReference type="NCBI Taxonomy" id="407022"/>
    <lineage>
        <taxon>Bacteria</taxon>
        <taxon>Pseudomonadati</taxon>
        <taxon>Bacteroidota</taxon>
        <taxon>Sphingobacteriia</taxon>
        <taxon>Sphingobacteriales</taxon>
        <taxon>Sphingobacteriaceae</taxon>
        <taxon>Olivibacter</taxon>
    </lineage>
</organism>
<evidence type="ECO:0000256" key="1">
    <source>
        <dbReference type="ARBA" id="ARBA00004196"/>
    </source>
</evidence>
<evidence type="ECO:0000259" key="5">
    <source>
        <dbReference type="Pfam" id="PF25876"/>
    </source>
</evidence>
<dbReference type="Gene3D" id="2.40.420.20">
    <property type="match status" value="1"/>
</dbReference>
<dbReference type="InterPro" id="IPR058625">
    <property type="entry name" value="MdtA-like_BSH"/>
</dbReference>
<dbReference type="Pfam" id="PF25967">
    <property type="entry name" value="RND-MFP_C"/>
    <property type="match status" value="1"/>
</dbReference>
<evidence type="ECO:0000256" key="3">
    <source>
        <dbReference type="SAM" id="Coils"/>
    </source>
</evidence>
<dbReference type="Gene3D" id="2.40.30.170">
    <property type="match status" value="1"/>
</dbReference>
<dbReference type="GO" id="GO:0030313">
    <property type="term" value="C:cell envelope"/>
    <property type="evidence" value="ECO:0007669"/>
    <property type="project" value="UniProtKB-SubCell"/>
</dbReference>
<evidence type="ECO:0000313" key="9">
    <source>
        <dbReference type="EMBL" id="SEL74062.1"/>
    </source>
</evidence>
<reference evidence="10" key="1">
    <citation type="submission" date="2016-10" db="EMBL/GenBank/DDBJ databases">
        <authorList>
            <person name="Varghese N."/>
            <person name="Submissions S."/>
        </authorList>
    </citation>
    <scope>NUCLEOTIDE SEQUENCE [LARGE SCALE GENOMIC DNA]</scope>
    <source>
        <strain evidence="10">DSM 18733</strain>
    </source>
</reference>
<accession>A0A1H7SN71</accession>
<dbReference type="NCBIfam" id="TIGR01730">
    <property type="entry name" value="RND_mfp"/>
    <property type="match status" value="1"/>
</dbReference>
<dbReference type="SUPFAM" id="SSF111369">
    <property type="entry name" value="HlyD-like secretion proteins"/>
    <property type="match status" value="1"/>
</dbReference>
<comment type="subcellular location">
    <subcellularLocation>
        <location evidence="1">Cell envelope</location>
    </subcellularLocation>
</comment>
<dbReference type="PANTHER" id="PTHR30158:SF23">
    <property type="entry name" value="MULTIDRUG RESISTANCE PROTEIN MEXA"/>
    <property type="match status" value="1"/>
</dbReference>
<feature type="chain" id="PRO_5011783263" evidence="4">
    <location>
        <begin position="19"/>
        <end position="381"/>
    </location>
</feature>
<evidence type="ECO:0000256" key="4">
    <source>
        <dbReference type="SAM" id="SignalP"/>
    </source>
</evidence>
<gene>
    <name evidence="9" type="ORF">SAMN05661044_03304</name>
</gene>
<dbReference type="EMBL" id="FOAF01000003">
    <property type="protein sequence ID" value="SEL74062.1"/>
    <property type="molecule type" value="Genomic_DNA"/>
</dbReference>
<comment type="similarity">
    <text evidence="2">Belongs to the membrane fusion protein (MFP) (TC 8.A.1) family.</text>
</comment>
<dbReference type="InterPro" id="IPR006143">
    <property type="entry name" value="RND_pump_MFP"/>
</dbReference>
<dbReference type="PANTHER" id="PTHR30158">
    <property type="entry name" value="ACRA/E-RELATED COMPONENT OF DRUG EFFLUX TRANSPORTER"/>
    <property type="match status" value="1"/>
</dbReference>
<dbReference type="Pfam" id="PF25944">
    <property type="entry name" value="Beta-barrel_RND"/>
    <property type="match status" value="1"/>
</dbReference>
<name>A0A1H7SN71_OLID1</name>
<dbReference type="RefSeq" id="WP_093326438.1">
    <property type="nucleotide sequence ID" value="NZ_FOAF01000003.1"/>
</dbReference>